<dbReference type="GO" id="GO:0072659">
    <property type="term" value="P:protein localization to plasma membrane"/>
    <property type="evidence" value="ECO:0007669"/>
    <property type="project" value="InterPro"/>
</dbReference>
<dbReference type="EMBL" id="PJQM01005394">
    <property type="protein sequence ID" value="RCH81725.1"/>
    <property type="molecule type" value="Genomic_DNA"/>
</dbReference>
<dbReference type="Proteomes" id="UP000253551">
    <property type="component" value="Unassembled WGS sequence"/>
</dbReference>
<dbReference type="OrthoDB" id="19232at2759"/>
<dbReference type="STRING" id="4846.A0A367IVI1"/>
<proteinExistence type="inferred from homology"/>
<name>A0A367IVI1_RHIST</name>
<comment type="similarity">
    <text evidence="1">Belongs to the EFR3 family.</text>
</comment>
<dbReference type="Pfam" id="PF21072">
    <property type="entry name" value="EFR3"/>
    <property type="match status" value="1"/>
</dbReference>
<evidence type="ECO:0000256" key="1">
    <source>
        <dbReference type="ARBA" id="ARBA00010216"/>
    </source>
</evidence>
<comment type="caution">
    <text evidence="2">The sequence shown here is derived from an EMBL/GenBank/DDBJ whole genome shotgun (WGS) entry which is preliminary data.</text>
</comment>
<gene>
    <name evidence="2" type="primary">EFR3_2</name>
    <name evidence="2" type="ORF">CU098_003732</name>
</gene>
<protein>
    <submittedName>
        <fullName evidence="2">Plasma membrane localization protein</fullName>
    </submittedName>
</protein>
<dbReference type="PANTHER" id="PTHR47766:SF1">
    <property type="entry name" value="PROTEIN EFR3"/>
    <property type="match status" value="1"/>
</dbReference>
<dbReference type="InterPro" id="IPR049150">
    <property type="entry name" value="EFR3_HEAT-like_rpt"/>
</dbReference>
<evidence type="ECO:0000313" key="3">
    <source>
        <dbReference type="Proteomes" id="UP000253551"/>
    </source>
</evidence>
<reference evidence="2 3" key="1">
    <citation type="journal article" date="2018" name="G3 (Bethesda)">
        <title>Phylogenetic and Phylogenomic Definition of Rhizopus Species.</title>
        <authorList>
            <person name="Gryganskyi A.P."/>
            <person name="Golan J."/>
            <person name="Dolatabadi S."/>
            <person name="Mondo S."/>
            <person name="Robb S."/>
            <person name="Idnurm A."/>
            <person name="Muszewska A."/>
            <person name="Steczkiewicz K."/>
            <person name="Masonjones S."/>
            <person name="Liao H.L."/>
            <person name="Gajdeczka M.T."/>
            <person name="Anike F."/>
            <person name="Vuek A."/>
            <person name="Anishchenko I.M."/>
            <person name="Voigt K."/>
            <person name="de Hoog G.S."/>
            <person name="Smith M.E."/>
            <person name="Heitman J."/>
            <person name="Vilgalys R."/>
            <person name="Stajich J.E."/>
        </authorList>
    </citation>
    <scope>NUCLEOTIDE SEQUENCE [LARGE SCALE GENOMIC DNA]</scope>
    <source>
        <strain evidence="2 3">LSU 92-RS-03</strain>
    </source>
</reference>
<organism evidence="2 3">
    <name type="scientific">Rhizopus stolonifer</name>
    <name type="common">Rhizopus nigricans</name>
    <dbReference type="NCBI Taxonomy" id="4846"/>
    <lineage>
        <taxon>Eukaryota</taxon>
        <taxon>Fungi</taxon>
        <taxon>Fungi incertae sedis</taxon>
        <taxon>Mucoromycota</taxon>
        <taxon>Mucoromycotina</taxon>
        <taxon>Mucoromycetes</taxon>
        <taxon>Mucorales</taxon>
        <taxon>Mucorineae</taxon>
        <taxon>Rhizopodaceae</taxon>
        <taxon>Rhizopus</taxon>
    </lineage>
</organism>
<dbReference type="InterPro" id="IPR016024">
    <property type="entry name" value="ARM-type_fold"/>
</dbReference>
<keyword evidence="3" id="KW-1185">Reference proteome</keyword>
<dbReference type="InterPro" id="IPR039786">
    <property type="entry name" value="EFR3"/>
</dbReference>
<dbReference type="SUPFAM" id="SSF48371">
    <property type="entry name" value="ARM repeat"/>
    <property type="match status" value="1"/>
</dbReference>
<sequence length="547" mass="62547">MPYCIPYRSKHARIIENCYPLKGGTIPLASELSYLTFYATSRPAKLTKVGSYIQHKVEKDIRKQRKENNIVSLLILKALIQSCHGDLNMFSKYLIYTFCQLMETQDIELIDQTCETFIVFCTFHDGSTLGLDTDFTNQYEILLEKLAGFCKNDDLKVKYNGQRGIQAAVSSRALLSSNYPQQLNRLLPCLLDNLTFLDHSNVGTMDIRESTFKNTIDQHCIQSIATHTICILFNKLTGHYIRLSLVPVFDSLHKKQWAPLDASVGKMRIIAESIQSQYKHLFLSEVLQHLDPPNVMSIKQRSLISILDILLNHPPLLGVSVLEILDGLFCSLVYASDEIQPEIIHAIQGLGSHAYYDNQQSDMMRYLVTKLGHEPDAALWCLDRLDGPLDVLSGLNALKDPTRRLWFGQIVYRHLEPNSRLFQALGTWLRMPNLSVTDLKTVYAIACRLRPWSVHAITLLFFRVQEENPTIDVLLLAWLKSTASYYHLKDLEDYTESFDGWKEEIPGSVEGWPERVVVDVDQERVMRYIAGVADTADWDPKNSCNFF</sequence>
<accession>A0A367IVI1</accession>
<dbReference type="PANTHER" id="PTHR47766">
    <property type="entry name" value="PROTEIN EFR3"/>
    <property type="match status" value="1"/>
</dbReference>
<dbReference type="AlphaFoldDB" id="A0A367IVI1"/>
<evidence type="ECO:0000313" key="2">
    <source>
        <dbReference type="EMBL" id="RCH81725.1"/>
    </source>
</evidence>